<protein>
    <recommendedName>
        <fullName evidence="4">DUF4136 domain-containing protein</fullName>
    </recommendedName>
</protein>
<evidence type="ECO:0000256" key="1">
    <source>
        <dbReference type="SAM" id="SignalP"/>
    </source>
</evidence>
<organism evidence="2 3">
    <name type="scientific">Geothermobacter hydrogeniphilus</name>
    <dbReference type="NCBI Taxonomy" id="1969733"/>
    <lineage>
        <taxon>Bacteria</taxon>
        <taxon>Pseudomonadati</taxon>
        <taxon>Thermodesulfobacteriota</taxon>
        <taxon>Desulfuromonadia</taxon>
        <taxon>Desulfuromonadales</taxon>
        <taxon>Geothermobacteraceae</taxon>
        <taxon>Geothermobacter</taxon>
    </lineage>
</organism>
<name>A0A1X0YAJ7_9BACT</name>
<evidence type="ECO:0008006" key="4">
    <source>
        <dbReference type="Google" id="ProtNLM"/>
    </source>
</evidence>
<feature type="signal peptide" evidence="1">
    <location>
        <begin position="1"/>
        <end position="27"/>
    </location>
</feature>
<dbReference type="PROSITE" id="PS51257">
    <property type="entry name" value="PROKAR_LIPOPROTEIN"/>
    <property type="match status" value="1"/>
</dbReference>
<evidence type="ECO:0000313" key="2">
    <source>
        <dbReference type="EMBL" id="ORJ62119.1"/>
    </source>
</evidence>
<keyword evidence="3" id="KW-1185">Reference proteome</keyword>
<evidence type="ECO:0000313" key="3">
    <source>
        <dbReference type="Proteomes" id="UP000193136"/>
    </source>
</evidence>
<dbReference type="AlphaFoldDB" id="A0A1X0YAJ7"/>
<dbReference type="EMBL" id="NAAD01000004">
    <property type="protein sequence ID" value="ORJ62119.1"/>
    <property type="molecule type" value="Genomic_DNA"/>
</dbReference>
<dbReference type="STRING" id="1969733.B5V00_05045"/>
<feature type="chain" id="PRO_5013207822" description="DUF4136 domain-containing protein" evidence="1">
    <location>
        <begin position="28"/>
        <end position="220"/>
    </location>
</feature>
<dbReference type="RefSeq" id="WP_085009673.1">
    <property type="nucleotide sequence ID" value="NZ_NAAD01000004.1"/>
</dbReference>
<reference evidence="2 3" key="1">
    <citation type="submission" date="2017-03" db="EMBL/GenBank/DDBJ databases">
        <title>Genome sequence of Geothermobacter sp. EPR-M, Deep-Sea Iron Reducer.</title>
        <authorList>
            <person name="Tully B."/>
            <person name="Savalia P."/>
            <person name="Abuyen K."/>
            <person name="Baughan C."/>
            <person name="Romero E."/>
            <person name="Ronkowski C."/>
            <person name="Torres B."/>
            <person name="Tremblay J."/>
            <person name="Trujillo A."/>
            <person name="Tyler M."/>
            <person name="Perez-Rodriguez I."/>
            <person name="Amend J."/>
        </authorList>
    </citation>
    <scope>NUCLEOTIDE SEQUENCE [LARGE SCALE GENOMIC DNA]</scope>
    <source>
        <strain evidence="2 3">EPR-M</strain>
    </source>
</reference>
<sequence length="220" mass="24678">MEQAVIRWTLLLSALVFLAGCSSTQMAATWHDPNVPSGSVKKVFVIGVAKDQLNRRLVEDKFAAKLASLGSRGVQSYNYFSDTQLKDDKDAVMTKVRELGCDAVLVTMATGSRTETVITPGRTYGTVRGDSYRYERRRYTPSDRSRRGWDDYYRSSFDITHEPVTSTDFKIVTMESNLYNLDKKLIWSAQAETVIDKPVGELITEFVDEVGKDMAASGLF</sequence>
<dbReference type="Proteomes" id="UP000193136">
    <property type="component" value="Unassembled WGS sequence"/>
</dbReference>
<proteinExistence type="predicted"/>
<comment type="caution">
    <text evidence="2">The sequence shown here is derived from an EMBL/GenBank/DDBJ whole genome shotgun (WGS) entry which is preliminary data.</text>
</comment>
<dbReference type="OrthoDB" id="5396048at2"/>
<keyword evidence="1" id="KW-0732">Signal</keyword>
<accession>A0A1X0YAJ7</accession>
<gene>
    <name evidence="2" type="ORF">B5V00_05045</name>
</gene>